<dbReference type="PATRIC" id="fig|1158601.3.peg.1701"/>
<reference evidence="2 4" key="1">
    <citation type="submission" date="2013-02" db="EMBL/GenBank/DDBJ databases">
        <title>The Genome Sequence of Enterococcus malodoratus ATCC_43197.</title>
        <authorList>
            <consortium name="The Broad Institute Genome Sequencing Platform"/>
            <consortium name="The Broad Institute Genome Sequencing Center for Infectious Disease"/>
            <person name="Earl A.M."/>
            <person name="Gilmore M.S."/>
            <person name="Lebreton F."/>
            <person name="Walker B."/>
            <person name="Young S.K."/>
            <person name="Zeng Q."/>
            <person name="Gargeya S."/>
            <person name="Fitzgerald M."/>
            <person name="Haas B."/>
            <person name="Abouelleil A."/>
            <person name="Alvarado L."/>
            <person name="Arachchi H.M."/>
            <person name="Berlin A.M."/>
            <person name="Chapman S.B."/>
            <person name="Dewar J."/>
            <person name="Goldberg J."/>
            <person name="Griggs A."/>
            <person name="Gujja S."/>
            <person name="Hansen M."/>
            <person name="Howarth C."/>
            <person name="Imamovic A."/>
            <person name="Larimer J."/>
            <person name="McCowan C."/>
            <person name="Murphy C."/>
            <person name="Neiman D."/>
            <person name="Pearson M."/>
            <person name="Priest M."/>
            <person name="Roberts A."/>
            <person name="Saif S."/>
            <person name="Shea T."/>
            <person name="Sisk P."/>
            <person name="Sykes S."/>
            <person name="Wortman J."/>
            <person name="Nusbaum C."/>
            <person name="Birren B."/>
        </authorList>
    </citation>
    <scope>NUCLEOTIDE SEQUENCE [LARGE SCALE GENOMIC DNA]</scope>
    <source>
        <strain evidence="2 4">ATCC 43197</strain>
    </source>
</reference>
<dbReference type="Proteomes" id="UP000013783">
    <property type="component" value="Unassembled WGS sequence"/>
</dbReference>
<evidence type="ECO:0000313" key="3">
    <source>
        <dbReference type="EMBL" id="EOT64485.1"/>
    </source>
</evidence>
<keyword evidence="1" id="KW-1133">Transmembrane helix</keyword>
<evidence type="ECO:0000313" key="4">
    <source>
        <dbReference type="Proteomes" id="UP000013783"/>
    </source>
</evidence>
<keyword evidence="5" id="KW-1185">Reference proteome</keyword>
<organism evidence="2 4">
    <name type="scientific">Enterococcus malodoratus ATCC 43197</name>
    <dbReference type="NCBI Taxonomy" id="1158601"/>
    <lineage>
        <taxon>Bacteria</taxon>
        <taxon>Bacillati</taxon>
        <taxon>Bacillota</taxon>
        <taxon>Bacilli</taxon>
        <taxon>Lactobacillales</taxon>
        <taxon>Enterococcaceae</taxon>
        <taxon>Enterococcus</taxon>
    </lineage>
</organism>
<dbReference type="InterPro" id="IPR009793">
    <property type="entry name" value="DUF1361"/>
</dbReference>
<name>R2P2D9_9ENTE</name>
<feature type="transmembrane region" description="Helical" evidence="1">
    <location>
        <begin position="53"/>
        <end position="71"/>
    </location>
</feature>
<comment type="caution">
    <text evidence="2">The sequence shown here is derived from an EMBL/GenBank/DDBJ whole genome shotgun (WGS) entry which is preliminary data.</text>
</comment>
<dbReference type="EMBL" id="ASWA01000004">
    <property type="protein sequence ID" value="EOT64485.1"/>
    <property type="molecule type" value="Genomic_DNA"/>
</dbReference>
<keyword evidence="1" id="KW-0812">Transmembrane</keyword>
<protein>
    <submittedName>
        <fullName evidence="2">Uncharacterized protein</fullName>
    </submittedName>
</protein>
<feature type="transmembrane region" description="Helical" evidence="1">
    <location>
        <begin position="27"/>
        <end position="46"/>
    </location>
</feature>
<evidence type="ECO:0000256" key="1">
    <source>
        <dbReference type="SAM" id="Phobius"/>
    </source>
</evidence>
<keyword evidence="1" id="KW-0472">Membrane</keyword>
<dbReference type="GeneID" id="79785724"/>
<proteinExistence type="predicted"/>
<dbReference type="EMBL" id="AJAK01000012">
    <property type="protein sequence ID" value="EOH78427.1"/>
    <property type="molecule type" value="Genomic_DNA"/>
</dbReference>
<evidence type="ECO:0000313" key="5">
    <source>
        <dbReference type="Proteomes" id="UP000014148"/>
    </source>
</evidence>
<dbReference type="Proteomes" id="UP000014148">
    <property type="component" value="Unassembled WGS sequence"/>
</dbReference>
<reference evidence="3 5" key="2">
    <citation type="submission" date="2013-03" db="EMBL/GenBank/DDBJ databases">
        <title>The Genome Sequence of Enterococcus malodoratus ATCC_43197 (PacBio/Illumina hybrid assembly).</title>
        <authorList>
            <consortium name="The Broad Institute Genomics Platform"/>
            <consortium name="The Broad Institute Genome Sequencing Center for Infectious Disease"/>
            <person name="Earl A."/>
            <person name="Russ C."/>
            <person name="Gilmore M."/>
            <person name="Surin D."/>
            <person name="Walker B."/>
            <person name="Young S."/>
            <person name="Zeng Q."/>
            <person name="Gargeya S."/>
            <person name="Fitzgerald M."/>
            <person name="Haas B."/>
            <person name="Abouelleil A."/>
            <person name="Allen A.W."/>
            <person name="Alvarado L."/>
            <person name="Arachchi H.M."/>
            <person name="Berlin A.M."/>
            <person name="Chapman S.B."/>
            <person name="Gainer-Dewar J."/>
            <person name="Goldberg J."/>
            <person name="Griggs A."/>
            <person name="Gujja S."/>
            <person name="Hansen M."/>
            <person name="Howarth C."/>
            <person name="Imamovic A."/>
            <person name="Ireland A."/>
            <person name="Larimer J."/>
            <person name="McCowan C."/>
            <person name="Murphy C."/>
            <person name="Pearson M."/>
            <person name="Poon T.W."/>
            <person name="Priest M."/>
            <person name="Roberts A."/>
            <person name="Saif S."/>
            <person name="Shea T."/>
            <person name="Sisk P."/>
            <person name="Sykes S."/>
            <person name="Wortman J."/>
            <person name="Nusbaum C."/>
            <person name="Birren B."/>
        </authorList>
    </citation>
    <scope>NUCLEOTIDE SEQUENCE [LARGE SCALE GENOMIC DNA]</scope>
    <source>
        <strain evidence="3 5">ATCC 43197</strain>
    </source>
</reference>
<sequence>MKKIYVFHFSVLIYILFMHFTQTTFSFMGLNVFLAWLPILFAQLFLKLRSKWQWLFAPLWLLFFPNVPYLMTDLFHFASLDIYRRGGHFLNNSSGWWSYLLLLLPALLMVFIGMAQVFKLFSAVKWKWRLPQKIGGLAILAILSSIAVYIGRFDRVHSIELLVHPWRVLELLVGNWSAGKVQFVLMFSILQLGIWGLIYFLQQDAGEE</sequence>
<feature type="transmembrane region" description="Helical" evidence="1">
    <location>
        <begin position="5"/>
        <end position="21"/>
    </location>
</feature>
<dbReference type="OrthoDB" id="4540541at2"/>
<gene>
    <name evidence="3" type="ORF">I585_03685</name>
    <name evidence="2" type="ORF">UAI_01736</name>
</gene>
<dbReference type="RefSeq" id="WP_010740579.1">
    <property type="nucleotide sequence ID" value="NZ_KB946250.1"/>
</dbReference>
<dbReference type="Pfam" id="PF07099">
    <property type="entry name" value="DUF1361"/>
    <property type="match status" value="1"/>
</dbReference>
<evidence type="ECO:0000313" key="2">
    <source>
        <dbReference type="EMBL" id="EOH78427.1"/>
    </source>
</evidence>
<dbReference type="AlphaFoldDB" id="R2P2D9"/>
<dbReference type="STRING" id="71451.RV07_GL000886"/>
<dbReference type="eggNOG" id="COG4330">
    <property type="taxonomic scope" value="Bacteria"/>
</dbReference>
<feature type="transmembrane region" description="Helical" evidence="1">
    <location>
        <begin position="134"/>
        <end position="151"/>
    </location>
</feature>
<feature type="transmembrane region" description="Helical" evidence="1">
    <location>
        <begin position="96"/>
        <end position="122"/>
    </location>
</feature>
<feature type="transmembrane region" description="Helical" evidence="1">
    <location>
        <begin position="181"/>
        <end position="201"/>
    </location>
</feature>
<accession>R2P2D9</accession>